<keyword evidence="2" id="KW-1185">Reference proteome</keyword>
<accession>D4ZJW6</accession>
<dbReference type="AlphaFoldDB" id="D4ZJW6"/>
<organism evidence="1 2">
    <name type="scientific">Shewanella violacea (strain JCM 10179 / CIP 106290 / LMG 19151 / DSS12)</name>
    <dbReference type="NCBI Taxonomy" id="637905"/>
    <lineage>
        <taxon>Bacteria</taxon>
        <taxon>Pseudomonadati</taxon>
        <taxon>Pseudomonadota</taxon>
        <taxon>Gammaproteobacteria</taxon>
        <taxon>Alteromonadales</taxon>
        <taxon>Shewanellaceae</taxon>
        <taxon>Shewanella</taxon>
    </lineage>
</organism>
<dbReference type="KEGG" id="svo:SVI_1994"/>
<proteinExistence type="predicted"/>
<gene>
    <name evidence="1" type="ordered locus">SVI_1994</name>
</gene>
<evidence type="ECO:0000313" key="2">
    <source>
        <dbReference type="Proteomes" id="UP000002350"/>
    </source>
</evidence>
<sequence>MNLSSVLIFCCLPFIDTDSNTYADNEVYGFIDFRMLAIFYGMFI</sequence>
<name>D4ZJW6_SHEVD</name>
<dbReference type="HOGENOM" id="CLU_3222003_0_0_6"/>
<evidence type="ECO:0000313" key="1">
    <source>
        <dbReference type="EMBL" id="BAJ01965.1"/>
    </source>
</evidence>
<reference evidence="2" key="1">
    <citation type="journal article" date="2010" name="Mol. Biosyst.">
        <title>Complete genome sequence and comparative analysis of Shewanella violacea, a psychrophilic and piezophilic bacterium from deep sea floor sediments.</title>
        <authorList>
            <person name="Aono E."/>
            <person name="Baba T."/>
            <person name="Ara T."/>
            <person name="Nishi T."/>
            <person name="Nakamichi T."/>
            <person name="Inamoto E."/>
            <person name="Toyonaga H."/>
            <person name="Hasegawa M."/>
            <person name="Takai Y."/>
            <person name="Okumura Y."/>
            <person name="Baba M."/>
            <person name="Tomita M."/>
            <person name="Kato C."/>
            <person name="Oshima T."/>
            <person name="Nakasone K."/>
            <person name="Mori H."/>
        </authorList>
    </citation>
    <scope>NUCLEOTIDE SEQUENCE [LARGE SCALE GENOMIC DNA]</scope>
    <source>
        <strain evidence="2">JCM 10179 / CIP 106290 / LMG 19151 / DSS12</strain>
    </source>
</reference>
<dbReference type="Proteomes" id="UP000002350">
    <property type="component" value="Chromosome"/>
</dbReference>
<dbReference type="EMBL" id="AP011177">
    <property type="protein sequence ID" value="BAJ01965.1"/>
    <property type="molecule type" value="Genomic_DNA"/>
</dbReference>
<protein>
    <submittedName>
        <fullName evidence="1">Uncharacterized protein</fullName>
    </submittedName>
</protein>